<organism evidence="5 6">
    <name type="scientific">Streptomyces roseochromogenus subsp. oscitans DS 12.976</name>
    <dbReference type="NCBI Taxonomy" id="1352936"/>
    <lineage>
        <taxon>Bacteria</taxon>
        <taxon>Bacillati</taxon>
        <taxon>Actinomycetota</taxon>
        <taxon>Actinomycetes</taxon>
        <taxon>Kitasatosporales</taxon>
        <taxon>Streptomycetaceae</taxon>
        <taxon>Streptomyces</taxon>
    </lineage>
</organism>
<keyword evidence="6" id="KW-1185">Reference proteome</keyword>
<dbReference type="HOGENOM" id="CLU_775954_0_0_11"/>
<dbReference type="PANTHER" id="PTHR43712:SF2">
    <property type="entry name" value="O-METHYLTRANSFERASE CICE"/>
    <property type="match status" value="1"/>
</dbReference>
<dbReference type="AlphaFoldDB" id="V6JGV1"/>
<dbReference type="PANTHER" id="PTHR43712">
    <property type="entry name" value="PUTATIVE (AFU_ORTHOLOGUE AFUA_4G14580)-RELATED"/>
    <property type="match status" value="1"/>
</dbReference>
<dbReference type="InterPro" id="IPR036390">
    <property type="entry name" value="WH_DNA-bd_sf"/>
</dbReference>
<dbReference type="InterPro" id="IPR001077">
    <property type="entry name" value="COMT_C"/>
</dbReference>
<proteinExistence type="predicted"/>
<accession>V6JGV1</accession>
<dbReference type="Gene3D" id="3.40.50.150">
    <property type="entry name" value="Vaccinia Virus protein VP39"/>
    <property type="match status" value="1"/>
</dbReference>
<evidence type="ECO:0000256" key="2">
    <source>
        <dbReference type="ARBA" id="ARBA00022679"/>
    </source>
</evidence>
<dbReference type="InterPro" id="IPR016461">
    <property type="entry name" value="COMT-like"/>
</dbReference>
<dbReference type="SUPFAM" id="SSF53335">
    <property type="entry name" value="S-adenosyl-L-methionine-dependent methyltransferases"/>
    <property type="match status" value="1"/>
</dbReference>
<dbReference type="CDD" id="cd02440">
    <property type="entry name" value="AdoMet_MTases"/>
    <property type="match status" value="1"/>
</dbReference>
<dbReference type="EMBL" id="AWQX01000386">
    <property type="protein sequence ID" value="EST18938.1"/>
    <property type="molecule type" value="Genomic_DNA"/>
</dbReference>
<gene>
    <name evidence="5" type="ORF">M878_44285</name>
</gene>
<evidence type="ECO:0000256" key="1">
    <source>
        <dbReference type="ARBA" id="ARBA00022603"/>
    </source>
</evidence>
<dbReference type="Pfam" id="PF00891">
    <property type="entry name" value="Methyltransf_2"/>
    <property type="match status" value="1"/>
</dbReference>
<dbReference type="GO" id="GO:0008171">
    <property type="term" value="F:O-methyltransferase activity"/>
    <property type="evidence" value="ECO:0007669"/>
    <property type="project" value="InterPro"/>
</dbReference>
<dbReference type="SUPFAM" id="SSF46785">
    <property type="entry name" value="Winged helix' DNA-binding domain"/>
    <property type="match status" value="1"/>
</dbReference>
<dbReference type="PIRSF" id="PIRSF005739">
    <property type="entry name" value="O-mtase"/>
    <property type="match status" value="1"/>
</dbReference>
<evidence type="ECO:0000259" key="4">
    <source>
        <dbReference type="Pfam" id="PF00891"/>
    </source>
</evidence>
<dbReference type="STRING" id="1352936.M878_44285"/>
<evidence type="ECO:0000313" key="6">
    <source>
        <dbReference type="Proteomes" id="UP000017984"/>
    </source>
</evidence>
<dbReference type="Gene3D" id="1.10.10.10">
    <property type="entry name" value="Winged helix-like DNA-binding domain superfamily/Winged helix DNA-binding domain"/>
    <property type="match status" value="1"/>
</dbReference>
<comment type="caution">
    <text evidence="5">The sequence shown here is derived from an EMBL/GenBank/DDBJ whole genome shotgun (WGS) entry which is preliminary data.</text>
</comment>
<dbReference type="RefSeq" id="WP_023553667.1">
    <property type="nucleotide sequence ID" value="NZ_CM002285.1"/>
</dbReference>
<name>V6JGV1_STRRC</name>
<dbReference type="InterPro" id="IPR029063">
    <property type="entry name" value="SAM-dependent_MTases_sf"/>
</dbReference>
<dbReference type="OrthoDB" id="582216at2"/>
<reference evidence="5 6" key="1">
    <citation type="journal article" date="2014" name="Genome Announc.">
        <title>Draft Genome Sequence of Streptomyces roseochromogenes subsp. oscitans DS 12.976, Producer of the Aminocoumarin Antibiotic Clorobiocin.</title>
        <authorList>
            <person name="Ruckert C."/>
            <person name="Kalinowski J."/>
            <person name="Heide L."/>
            <person name="Apel A.K."/>
        </authorList>
    </citation>
    <scope>NUCLEOTIDE SEQUENCE [LARGE SCALE GENOMIC DNA]</scope>
    <source>
        <strain evidence="5 6">DS 12.976</strain>
    </source>
</reference>
<feature type="domain" description="O-methyltransferase C-terminal" evidence="4">
    <location>
        <begin position="116"/>
        <end position="327"/>
    </location>
</feature>
<evidence type="ECO:0000313" key="5">
    <source>
        <dbReference type="EMBL" id="EST18938.1"/>
    </source>
</evidence>
<keyword evidence="3" id="KW-0949">S-adenosyl-L-methionine</keyword>
<dbReference type="InterPro" id="IPR036388">
    <property type="entry name" value="WH-like_DNA-bd_sf"/>
</dbReference>
<keyword evidence="1" id="KW-0489">Methyltransferase</keyword>
<dbReference type="GO" id="GO:0032259">
    <property type="term" value="P:methylation"/>
    <property type="evidence" value="ECO:0007669"/>
    <property type="project" value="UniProtKB-KW"/>
</dbReference>
<dbReference type="PROSITE" id="PS51683">
    <property type="entry name" value="SAM_OMT_II"/>
    <property type="match status" value="1"/>
</dbReference>
<keyword evidence="2" id="KW-0808">Transferase</keyword>
<evidence type="ECO:0000256" key="3">
    <source>
        <dbReference type="ARBA" id="ARBA00022691"/>
    </source>
</evidence>
<sequence>MSQHSKEQVLARFRDIVVGPTRFATIAAVFELGIPAQLKAAGSDGMHIKQLSAVTGVGAHNLAQLLELPVKEGLLARDGAGHYRLDGLGLLDHEDLARITPWLDLIKEVCLRQVYHLTESARTGRVIALKELFNVEGIFYSNMDKMPAQHAVWAKAMAQVTGLVDPWLFSQLDFAQDARVLDLAGNTGQGAILAHKYHPGKGLRVDCLDLPEKESEAVAAFKAAGLDGVCSFIGGDAFQPLPTGYDVIMIKHFLDMWDRQNAVKILTNAYEALPAGGTLYAVHLVFPEAGGSGVEEFFPAYFLACTMAQGGPQTSATYASWIAEAGFAIKSITEQDTTAFPADTVPVHSIICATKAA</sequence>
<dbReference type="Proteomes" id="UP000017984">
    <property type="component" value="Chromosome"/>
</dbReference>
<protein>
    <recommendedName>
        <fullName evidence="4">O-methyltransferase C-terminal domain-containing protein</fullName>
    </recommendedName>
</protein>
<dbReference type="PATRIC" id="fig|1352936.5.peg.9192"/>